<dbReference type="Gene3D" id="1.50.10.10">
    <property type="match status" value="1"/>
</dbReference>
<dbReference type="GO" id="GO:0005975">
    <property type="term" value="P:carbohydrate metabolic process"/>
    <property type="evidence" value="ECO:0007669"/>
    <property type="project" value="InterPro"/>
</dbReference>
<feature type="active site" description="Proton donor" evidence="10">
    <location>
        <position position="558"/>
    </location>
</feature>
<dbReference type="PANTHER" id="PTHR11742:SF55">
    <property type="entry name" value="ENDOPLASMIC RETICULUM MANNOSYL-OLIGOSACCHARIDE 1,2-ALPHA-MANNOSIDASE"/>
    <property type="match status" value="1"/>
</dbReference>
<feature type="binding site" evidence="11">
    <location>
        <position position="957"/>
    </location>
    <ligand>
        <name>Ca(2+)</name>
        <dbReference type="ChEBI" id="CHEBI:29108"/>
    </ligand>
</feature>
<feature type="region of interest" description="Disordered" evidence="14">
    <location>
        <begin position="287"/>
        <end position="313"/>
    </location>
</feature>
<keyword evidence="13" id="KW-0326">Glycosidase</keyword>
<keyword evidence="7 12" id="KW-1015">Disulfide bond</keyword>
<feature type="compositionally biased region" description="Polar residues" evidence="14">
    <location>
        <begin position="1"/>
        <end position="12"/>
    </location>
</feature>
<evidence type="ECO:0000256" key="10">
    <source>
        <dbReference type="PIRSR" id="PIRSR601382-1"/>
    </source>
</evidence>
<evidence type="ECO:0000256" key="9">
    <source>
        <dbReference type="ARBA" id="ARBA00048605"/>
    </source>
</evidence>
<comment type="pathway">
    <text evidence="2">Protein modification; protein glycosylation.</text>
</comment>
<comment type="similarity">
    <text evidence="3 13">Belongs to the glycosyl hydrolase 47 family.</text>
</comment>
<dbReference type="GO" id="GO:0005783">
    <property type="term" value="C:endoplasmic reticulum"/>
    <property type="evidence" value="ECO:0007669"/>
    <property type="project" value="TreeGrafter"/>
</dbReference>
<accession>A0A4R0RE61</accession>
<dbReference type="STRING" id="92696.A0A4R0RE61"/>
<comment type="catalytic activity">
    <reaction evidence="9">
        <text>N(4)-(alpha-D-Man-(1-&gt;2)-alpha-D-Man-(1-&gt;2)-alpha-D-Man-(1-&gt;3)-[alpha-D-Man-(1-&gt;2)-alpha-D-Man-(1-&gt;3)-[alpha-D-Man-(1-&gt;2)-alpha-D-Man-(1-&gt;6)]-alpha-D-Man-(1-&gt;6)]-beta-D-Man-(1-&gt;4)-beta-D-GlcNAc-(1-&gt;4)-beta-D-GlcNAc)-L-asparaginyl-[protein] (N-glucan mannose isomer 9A1,2,3B1,2,3) + 4 H2O = N(4)-(alpha-D-Man-(1-&gt;3)-[alpha-D-Man-(1-&gt;3)-[alpha-D-Man-(1-&gt;6)]-alpha-D-Man-(1-&gt;6)]-beta-D-Man-(1-&gt;4)-beta-D-GlcNAc-(1-&gt;4)-beta-D-GlcNAc)-L-asparaginyl-[protein] (N-glucan mannose isomer 5A1,2) + 4 beta-D-mannose</text>
        <dbReference type="Rhea" id="RHEA:56008"/>
        <dbReference type="Rhea" id="RHEA-COMP:14356"/>
        <dbReference type="Rhea" id="RHEA-COMP:14367"/>
        <dbReference type="ChEBI" id="CHEBI:15377"/>
        <dbReference type="ChEBI" id="CHEBI:28563"/>
        <dbReference type="ChEBI" id="CHEBI:59087"/>
        <dbReference type="ChEBI" id="CHEBI:139493"/>
        <dbReference type="EC" id="3.2.1.113"/>
    </reaction>
</comment>
<evidence type="ECO:0000313" key="16">
    <source>
        <dbReference type="Proteomes" id="UP000292702"/>
    </source>
</evidence>
<feature type="compositionally biased region" description="Polar residues" evidence="14">
    <location>
        <begin position="173"/>
        <end position="196"/>
    </location>
</feature>
<comment type="cofactor">
    <cofactor evidence="1 11">
        <name>Ca(2+)</name>
        <dbReference type="ChEBI" id="CHEBI:29108"/>
    </cofactor>
</comment>
<dbReference type="GO" id="GO:0036503">
    <property type="term" value="P:ERAD pathway"/>
    <property type="evidence" value="ECO:0007669"/>
    <property type="project" value="UniProtKB-ARBA"/>
</dbReference>
<feature type="compositionally biased region" description="Polar residues" evidence="14">
    <location>
        <begin position="380"/>
        <end position="390"/>
    </location>
</feature>
<evidence type="ECO:0000256" key="12">
    <source>
        <dbReference type="PIRSR" id="PIRSR601382-3"/>
    </source>
</evidence>
<feature type="compositionally biased region" description="Polar residues" evidence="14">
    <location>
        <begin position="20"/>
        <end position="29"/>
    </location>
</feature>
<proteinExistence type="inferred from homology"/>
<feature type="compositionally biased region" description="Low complexity" evidence="14">
    <location>
        <begin position="143"/>
        <end position="172"/>
    </location>
</feature>
<dbReference type="InterPro" id="IPR012341">
    <property type="entry name" value="6hp_glycosidase-like_sf"/>
</dbReference>
<dbReference type="SUPFAM" id="SSF48225">
    <property type="entry name" value="Seven-hairpin glycosidases"/>
    <property type="match status" value="1"/>
</dbReference>
<dbReference type="OrthoDB" id="8118055at2759"/>
<evidence type="ECO:0000256" key="6">
    <source>
        <dbReference type="ARBA" id="ARBA00022837"/>
    </source>
</evidence>
<dbReference type="Proteomes" id="UP000292702">
    <property type="component" value="Unassembled WGS sequence"/>
</dbReference>
<evidence type="ECO:0000256" key="7">
    <source>
        <dbReference type="ARBA" id="ARBA00023157"/>
    </source>
</evidence>
<sequence>MSHLSLTASSGSKAAFDSDSFPQRGSTAQDSKKFSRAPHRKSLLPGMNEDEEYLYASDPMCQLLRAYEGAREHWNSGSGLHRRNSSQQNVEEWLVKRRFLSRPESPPLVTPSTPPPSPETSSPSSRKRPGLKIITTSIKRTLTFRSGRSSDSSMSTSRSSSPTSASSTTWQSKQPGSASTSVDYFPTPSQTPGSSKSWRRLRNTLKVLSWPKKSRSAQWSPSFSGGEGFSGFMSEFAEMQRLTTEVLASPIPEEDGEDAISDTCSFHTAFPEEEDCERTQATCIPQPKTRSLNGAESLLRSRDPSEDTPLSEPTFPTKPVWCLPANNIPRHYMNPALVSGRIICPIPTARLRATTLDAMPVMNPSMSGVAQGVLPDNARCSRTTESTSSLGLHKAPVDDPIEDVPEDKGGNNEGHNDGEDDSFGGWEGSFDMQVAQGVHQAQEGRPAPHRNRPVSERKPFRPHIPISSTTAEQWAERAEDVKRAFVHAYGAYEKYAFPRDELFPLTNKSRDIFNGWGVTIYDSMDTMLLMGLTDEFTRALDHVSRTNFTITGHLSFFETTIRYMGGLLSAYAFSHEYVLVEKADELAKALTPAFNTSSGLPSYSSYPAMLAEVASCQLEYAYLAQLTGKKEHYDRSAKIWDNLRKVNLTETGILPMALSVQDGTAFDTDKSIGSGVDSGHEYLLKYYLMTGQRDHTSIDLYMRTINYILEKMIYHTPQRGLLYVGEFLGSRLTYRLEHLSCYFPGLLALGVNTISDDIFAQYATANSTRLLAYDLKDLHKWAAIGLAETCWRTYTEQPAGLGPETIKMFAPDTRFDGERYGAKSGLWIDTLDDWNKEGREGLPPGTEEKDLVKDSSKDYEVTRSDYILRPETVESMYLLWKTTGDPRWRERAWSIFLALERRAKADSGYASVSNVTSFEKGQGNEMPSFFLSETLKYLYLTFLDDDPISLDRWVFNTEAHPFPVFEWSSWEKHKFDIP</sequence>
<evidence type="ECO:0000256" key="1">
    <source>
        <dbReference type="ARBA" id="ARBA00001913"/>
    </source>
</evidence>
<evidence type="ECO:0000256" key="4">
    <source>
        <dbReference type="ARBA" id="ARBA00022723"/>
    </source>
</evidence>
<keyword evidence="5 13" id="KW-0378">Hydrolase</keyword>
<dbReference type="InterPro" id="IPR050749">
    <property type="entry name" value="Glycosyl_Hydrolase_47"/>
</dbReference>
<evidence type="ECO:0000256" key="2">
    <source>
        <dbReference type="ARBA" id="ARBA00004922"/>
    </source>
</evidence>
<dbReference type="InterPro" id="IPR036026">
    <property type="entry name" value="Seven-hairpin_glycosidases"/>
</dbReference>
<dbReference type="GO" id="GO:0004571">
    <property type="term" value="F:mannosyl-oligosaccharide 1,2-alpha-mannosidase activity"/>
    <property type="evidence" value="ECO:0007669"/>
    <property type="project" value="UniProtKB-EC"/>
</dbReference>
<keyword evidence="6 11" id="KW-0106">Calcium</keyword>
<reference evidence="15 16" key="1">
    <citation type="submission" date="2018-11" db="EMBL/GenBank/DDBJ databases">
        <title>Genome assembly of Steccherinum ochraceum LE-BIN_3174, the white-rot fungus of the Steccherinaceae family (The Residual Polyporoid clade, Polyporales, Basidiomycota).</title>
        <authorList>
            <person name="Fedorova T.V."/>
            <person name="Glazunova O.A."/>
            <person name="Landesman E.O."/>
            <person name="Moiseenko K.V."/>
            <person name="Psurtseva N.V."/>
            <person name="Savinova O.S."/>
            <person name="Shakhova N.V."/>
            <person name="Tyazhelova T.V."/>
            <person name="Vasina D.V."/>
        </authorList>
    </citation>
    <scope>NUCLEOTIDE SEQUENCE [LARGE SCALE GENOMIC DNA]</scope>
    <source>
        <strain evidence="15 16">LE-BIN_3174</strain>
    </source>
</reference>
<dbReference type="PANTHER" id="PTHR11742">
    <property type="entry name" value="MANNOSYL-OLIGOSACCHARIDE ALPHA-1,2-MANNOSIDASE-RELATED"/>
    <property type="match status" value="1"/>
</dbReference>
<feature type="region of interest" description="Disordered" evidence="14">
    <location>
        <begin position="440"/>
        <end position="464"/>
    </location>
</feature>
<dbReference type="EMBL" id="RWJN01000271">
    <property type="protein sequence ID" value="TCD63845.1"/>
    <property type="molecule type" value="Genomic_DNA"/>
</dbReference>
<feature type="region of interest" description="Disordered" evidence="14">
    <location>
        <begin position="1"/>
        <end position="50"/>
    </location>
</feature>
<keyword evidence="4 11" id="KW-0479">Metal-binding</keyword>
<dbReference type="GO" id="GO:0005509">
    <property type="term" value="F:calcium ion binding"/>
    <property type="evidence" value="ECO:0007669"/>
    <property type="project" value="InterPro"/>
</dbReference>
<keyword evidence="16" id="KW-1185">Reference proteome</keyword>
<evidence type="ECO:0000256" key="11">
    <source>
        <dbReference type="PIRSR" id="PIRSR601382-2"/>
    </source>
</evidence>
<evidence type="ECO:0000256" key="14">
    <source>
        <dbReference type="SAM" id="MobiDB-lite"/>
    </source>
</evidence>
<dbReference type="Pfam" id="PF01532">
    <property type="entry name" value="Glyco_hydro_47"/>
    <property type="match status" value="1"/>
</dbReference>
<feature type="region of interest" description="Disordered" evidence="14">
    <location>
        <begin position="103"/>
        <end position="198"/>
    </location>
</feature>
<evidence type="ECO:0000256" key="3">
    <source>
        <dbReference type="ARBA" id="ARBA00007658"/>
    </source>
</evidence>
<evidence type="ECO:0000256" key="5">
    <source>
        <dbReference type="ARBA" id="ARBA00022801"/>
    </source>
</evidence>
<feature type="region of interest" description="Disordered" evidence="14">
    <location>
        <begin position="380"/>
        <end position="428"/>
    </location>
</feature>
<comment type="caution">
    <text evidence="15">The sequence shown here is derived from an EMBL/GenBank/DDBJ whole genome shotgun (WGS) entry which is preliminary data.</text>
</comment>
<feature type="compositionally biased region" description="Basic and acidic residues" evidence="14">
    <location>
        <begin position="406"/>
        <end position="417"/>
    </location>
</feature>
<dbReference type="PRINTS" id="PR00747">
    <property type="entry name" value="GLYHDRLASE47"/>
</dbReference>
<evidence type="ECO:0000256" key="8">
    <source>
        <dbReference type="ARBA" id="ARBA00047669"/>
    </source>
</evidence>
<dbReference type="GO" id="GO:0016020">
    <property type="term" value="C:membrane"/>
    <property type="evidence" value="ECO:0007669"/>
    <property type="project" value="InterPro"/>
</dbReference>
<evidence type="ECO:0000256" key="13">
    <source>
        <dbReference type="RuleBase" id="RU361193"/>
    </source>
</evidence>
<feature type="disulfide bond" evidence="12">
    <location>
        <begin position="741"/>
        <end position="790"/>
    </location>
</feature>
<organism evidence="15 16">
    <name type="scientific">Steccherinum ochraceum</name>
    <dbReference type="NCBI Taxonomy" id="92696"/>
    <lineage>
        <taxon>Eukaryota</taxon>
        <taxon>Fungi</taxon>
        <taxon>Dikarya</taxon>
        <taxon>Basidiomycota</taxon>
        <taxon>Agaricomycotina</taxon>
        <taxon>Agaricomycetes</taxon>
        <taxon>Polyporales</taxon>
        <taxon>Steccherinaceae</taxon>
        <taxon>Steccherinum</taxon>
    </lineage>
</organism>
<comment type="catalytic activity">
    <reaction evidence="8">
        <text>N(4)-(alpha-D-Man-(1-&gt;2)-alpha-D-Man-(1-&gt;2)-alpha-D-Man-(1-&gt;3)-[alpha-D-Man-(1-&gt;3)-[alpha-D-Man-(1-&gt;2)-alpha-D-Man-(1-&gt;6)]-alpha-D-Man-(1-&gt;6)]-beta-D-Man-(1-&gt;4)-beta-D-GlcNAc-(1-&gt;4)-beta-D-GlcNAc)-L-asparaginyl-[protein] (N-glucan mannose isomer 8A1,2,3B1,3) + 3 H2O = N(4)-(alpha-D-Man-(1-&gt;3)-[alpha-D-Man-(1-&gt;3)-[alpha-D-Man-(1-&gt;6)]-alpha-D-Man-(1-&gt;6)]-beta-D-Man-(1-&gt;4)-beta-D-GlcNAc-(1-&gt;4)-beta-D-GlcNAc)-L-asparaginyl-[protein] (N-glucan mannose isomer 5A1,2) + 3 beta-D-mannose</text>
        <dbReference type="Rhea" id="RHEA:56028"/>
        <dbReference type="Rhea" id="RHEA-COMP:14358"/>
        <dbReference type="Rhea" id="RHEA-COMP:14367"/>
        <dbReference type="ChEBI" id="CHEBI:15377"/>
        <dbReference type="ChEBI" id="CHEBI:28563"/>
        <dbReference type="ChEBI" id="CHEBI:59087"/>
        <dbReference type="ChEBI" id="CHEBI:60628"/>
        <dbReference type="EC" id="3.2.1.113"/>
    </reaction>
</comment>
<dbReference type="AlphaFoldDB" id="A0A4R0RE61"/>
<name>A0A4R0RE61_9APHY</name>
<feature type="active site" evidence="10">
    <location>
        <position position="871"/>
    </location>
</feature>
<dbReference type="EC" id="3.2.1.-" evidence="13"/>
<evidence type="ECO:0000313" key="15">
    <source>
        <dbReference type="EMBL" id="TCD63845.1"/>
    </source>
</evidence>
<protein>
    <recommendedName>
        <fullName evidence="13">alpha-1,2-Mannosidase</fullName>
        <ecNumber evidence="13">3.2.1.-</ecNumber>
    </recommendedName>
</protein>
<feature type="active site" description="Proton donor" evidence="10">
    <location>
        <position position="804"/>
    </location>
</feature>
<dbReference type="InterPro" id="IPR001382">
    <property type="entry name" value="Glyco_hydro_47"/>
</dbReference>
<gene>
    <name evidence="15" type="ORF">EIP91_004887</name>
</gene>
<feature type="active site" evidence="10">
    <location>
        <position position="677"/>
    </location>
</feature>
<feature type="compositionally biased region" description="Pro residues" evidence="14">
    <location>
        <begin position="104"/>
        <end position="118"/>
    </location>
</feature>